<dbReference type="HAMAP" id="MF_01371_B">
    <property type="entry name" value="Ribosomal_uL30_B"/>
    <property type="match status" value="1"/>
</dbReference>
<dbReference type="SUPFAM" id="SSF55129">
    <property type="entry name" value="Ribosomal protein L30p/L7e"/>
    <property type="match status" value="1"/>
</dbReference>
<gene>
    <name evidence="5" type="primary">rpmD</name>
    <name evidence="8" type="ORF">SAMN05216169_101353</name>
</gene>
<accession>A0A1I0T3P3</accession>
<dbReference type="PANTHER" id="PTHR15892">
    <property type="entry name" value="MITOCHONDRIAL RIBOSOMAL PROTEIN L30"/>
    <property type="match status" value="1"/>
</dbReference>
<dbReference type="GO" id="GO:0006412">
    <property type="term" value="P:translation"/>
    <property type="evidence" value="ECO:0007669"/>
    <property type="project" value="UniProtKB-UniRule"/>
</dbReference>
<name>A0A1I0T3P3_9BACL</name>
<dbReference type="InterPro" id="IPR005996">
    <property type="entry name" value="Ribosomal_uL30_bac-type"/>
</dbReference>
<dbReference type="GO" id="GO:0003735">
    <property type="term" value="F:structural constituent of ribosome"/>
    <property type="evidence" value="ECO:0007669"/>
    <property type="project" value="InterPro"/>
</dbReference>
<dbReference type="InterPro" id="IPR016082">
    <property type="entry name" value="Ribosomal_uL30_ferredoxin-like"/>
</dbReference>
<dbReference type="PROSITE" id="PS00634">
    <property type="entry name" value="RIBOSOMAL_L30"/>
    <property type="match status" value="1"/>
</dbReference>
<comment type="similarity">
    <text evidence="1 5 6">Belongs to the universal ribosomal protein uL30 family.</text>
</comment>
<evidence type="ECO:0000313" key="9">
    <source>
        <dbReference type="Proteomes" id="UP000198979"/>
    </source>
</evidence>
<dbReference type="InterPro" id="IPR018038">
    <property type="entry name" value="Ribosomal_uL30_CS"/>
</dbReference>
<dbReference type="PIRSF" id="PIRSF002211">
    <property type="entry name" value="Ribosomal_L30_bac-type"/>
    <property type="match status" value="1"/>
</dbReference>
<evidence type="ECO:0000313" key="8">
    <source>
        <dbReference type="EMBL" id="SFA46382.1"/>
    </source>
</evidence>
<organism evidence="8 9">
    <name type="scientific">Anoxybacillus pushchinoensis</name>
    <dbReference type="NCBI Taxonomy" id="150248"/>
    <lineage>
        <taxon>Bacteria</taxon>
        <taxon>Bacillati</taxon>
        <taxon>Bacillota</taxon>
        <taxon>Bacilli</taxon>
        <taxon>Bacillales</taxon>
        <taxon>Anoxybacillaceae</taxon>
        <taxon>Anoxybacillus</taxon>
    </lineage>
</organism>
<dbReference type="PANTHER" id="PTHR15892:SF2">
    <property type="entry name" value="LARGE RIBOSOMAL SUBUNIT PROTEIN UL30M"/>
    <property type="match status" value="1"/>
</dbReference>
<dbReference type="InterPro" id="IPR036919">
    <property type="entry name" value="Ribo_uL30_ferredoxin-like_sf"/>
</dbReference>
<evidence type="ECO:0000256" key="5">
    <source>
        <dbReference type="HAMAP-Rule" id="MF_01371"/>
    </source>
</evidence>
<dbReference type="GO" id="GO:0022625">
    <property type="term" value="C:cytosolic large ribosomal subunit"/>
    <property type="evidence" value="ECO:0007669"/>
    <property type="project" value="TreeGrafter"/>
</dbReference>
<evidence type="ECO:0000256" key="1">
    <source>
        <dbReference type="ARBA" id="ARBA00007594"/>
    </source>
</evidence>
<keyword evidence="4 5" id="KW-0687">Ribonucleoprotein</keyword>
<keyword evidence="9" id="KW-1185">Reference proteome</keyword>
<proteinExistence type="inferred from homology"/>
<evidence type="ECO:0000256" key="3">
    <source>
        <dbReference type="ARBA" id="ARBA00022980"/>
    </source>
</evidence>
<dbReference type="EMBL" id="FOJQ01000013">
    <property type="protein sequence ID" value="SFA46382.1"/>
    <property type="molecule type" value="Genomic_DNA"/>
</dbReference>
<dbReference type="Proteomes" id="UP000198979">
    <property type="component" value="Unassembled WGS sequence"/>
</dbReference>
<sequence length="63" mass="7128">MMAKKLAITLTRSVIGRPQDQRVTVKTLGLRKLHQTVIHNDNPAIRGMINKVSHLVTVKELEE</sequence>
<comment type="subunit">
    <text evidence="2 5">Part of the 50S ribosomal subunit.</text>
</comment>
<protein>
    <recommendedName>
        <fullName evidence="5">Large ribosomal subunit protein uL30</fullName>
    </recommendedName>
</protein>
<reference evidence="9" key="1">
    <citation type="submission" date="2016-10" db="EMBL/GenBank/DDBJ databases">
        <authorList>
            <person name="Varghese N."/>
            <person name="Submissions S."/>
        </authorList>
    </citation>
    <scope>NUCLEOTIDE SEQUENCE [LARGE SCALE GENOMIC DNA]</scope>
    <source>
        <strain evidence="9">K1</strain>
    </source>
</reference>
<evidence type="ECO:0000259" key="7">
    <source>
        <dbReference type="Pfam" id="PF00327"/>
    </source>
</evidence>
<keyword evidence="3 5" id="KW-0689">Ribosomal protein</keyword>
<dbReference type="STRING" id="150248.SAMN05216169_101353"/>
<dbReference type="NCBIfam" id="TIGR01308">
    <property type="entry name" value="rpmD_bact"/>
    <property type="match status" value="1"/>
</dbReference>
<evidence type="ECO:0000256" key="2">
    <source>
        <dbReference type="ARBA" id="ARBA00011838"/>
    </source>
</evidence>
<dbReference type="Pfam" id="PF00327">
    <property type="entry name" value="Ribosomal_L30"/>
    <property type="match status" value="1"/>
</dbReference>
<evidence type="ECO:0000256" key="4">
    <source>
        <dbReference type="ARBA" id="ARBA00023274"/>
    </source>
</evidence>
<feature type="domain" description="Large ribosomal subunit protein uL30-like ferredoxin-like fold" evidence="7">
    <location>
        <begin position="6"/>
        <end position="56"/>
    </location>
</feature>
<dbReference type="Gene3D" id="3.30.1390.20">
    <property type="entry name" value="Ribosomal protein L30, ferredoxin-like fold domain"/>
    <property type="match status" value="1"/>
</dbReference>
<dbReference type="CDD" id="cd01658">
    <property type="entry name" value="Ribosomal_L30"/>
    <property type="match status" value="1"/>
</dbReference>
<dbReference type="AlphaFoldDB" id="A0A1I0T3P3"/>
<evidence type="ECO:0000256" key="6">
    <source>
        <dbReference type="RuleBase" id="RU003734"/>
    </source>
</evidence>
<dbReference type="FunFam" id="3.30.1390.20:FF:000001">
    <property type="entry name" value="50S ribosomal protein L30"/>
    <property type="match status" value="1"/>
</dbReference>